<dbReference type="SUPFAM" id="SSF47576">
    <property type="entry name" value="Calponin-homology domain, CH-domain"/>
    <property type="match status" value="1"/>
</dbReference>
<dbReference type="PROSITE" id="PS50021">
    <property type="entry name" value="CH"/>
    <property type="match status" value="2"/>
</dbReference>
<dbReference type="GO" id="GO:0003779">
    <property type="term" value="F:actin binding"/>
    <property type="evidence" value="ECO:0007669"/>
    <property type="project" value="UniProtKB-KW"/>
</dbReference>
<dbReference type="HOGENOM" id="CLU_047624_2_0_1"/>
<keyword evidence="9" id="KW-0472">Membrane</keyword>
<dbReference type="FunFam" id="1.10.418.10:FF:000011">
    <property type="entry name" value="Parvin, beta"/>
    <property type="match status" value="1"/>
</dbReference>
<gene>
    <name evidence="12" type="primary">8232390</name>
    <name evidence="11" type="ORF">Phum_PHUM581880</name>
</gene>
<dbReference type="Gene3D" id="1.10.418.10">
    <property type="entry name" value="Calponin-like domain"/>
    <property type="match status" value="2"/>
</dbReference>
<feature type="domain" description="Calponin-homology (CH)" evidence="10">
    <location>
        <begin position="90"/>
        <end position="198"/>
    </location>
</feature>
<sequence>MASPARPKSPRSPGFIRKEEKEESFWEKIGTLGRKKRIKEVQEVQEEGEIAIDSPGFVFSPVISPDEYALDENEERSILAPGERNNPKLTELIRVLIEWINDELADQRIIVKDIEEDLYDGQVLQKLIEKLSGELLDVPEVTQSEEGQKQKLQIVLRAVNQVLGVPYMSSPKWNVESIHSKNVVSILHLLVSLARHFRAPVRLPENVVVSVVVVKKKDGVLSHRTVHEELTATYDDLGMRCERDAFDTLFDQAPDKLEVVKKSLVTFVNKHLNKINLEVTDLDTQFDDGVYLTLFMGLLEGFFVPLYSFYLTPKNFDEKVHNVALSFELMQDVGLARAKARPEDIVNRDLKSTLRVLYNLFTKYKSMN</sequence>
<dbReference type="RefSeq" id="XP_002432381.1">
    <property type="nucleotide sequence ID" value="XM_002432336.1"/>
</dbReference>
<comment type="subcellular location">
    <subcellularLocation>
        <location evidence="2">Cytoplasm</location>
        <location evidence="2">Cytoskeleton</location>
    </subcellularLocation>
    <subcellularLocation>
        <location evidence="1">Cytoplasm</location>
        <location evidence="1">Myofibril</location>
        <location evidence="1">Sarcomere</location>
    </subcellularLocation>
</comment>
<dbReference type="PANTHER" id="PTHR12114">
    <property type="entry name" value="PARVIN"/>
    <property type="match status" value="1"/>
</dbReference>
<dbReference type="Pfam" id="PF00307">
    <property type="entry name" value="CH"/>
    <property type="match status" value="2"/>
</dbReference>
<dbReference type="AlphaFoldDB" id="E0W1R1"/>
<dbReference type="GO" id="GO:0071963">
    <property type="term" value="P:establishment or maintenance of cell polarity regulating cell shape"/>
    <property type="evidence" value="ECO:0007669"/>
    <property type="project" value="TreeGrafter"/>
</dbReference>
<reference evidence="12" key="3">
    <citation type="submission" date="2021-02" db="UniProtKB">
        <authorList>
            <consortium name="EnsemblMetazoa"/>
        </authorList>
    </citation>
    <scope>IDENTIFICATION</scope>
    <source>
        <strain evidence="12">USDA</strain>
    </source>
</reference>
<dbReference type="GeneID" id="8232390"/>
<dbReference type="Proteomes" id="UP000009046">
    <property type="component" value="Unassembled WGS sequence"/>
</dbReference>
<evidence type="ECO:0000313" key="11">
    <source>
        <dbReference type="EMBL" id="EEB19643.1"/>
    </source>
</evidence>
<keyword evidence="13" id="KW-1185">Reference proteome</keyword>
<evidence type="ECO:0000256" key="8">
    <source>
        <dbReference type="ARBA" id="ARBA00023212"/>
    </source>
</evidence>
<name>E0W1R1_PEDHC</name>
<reference evidence="11" key="1">
    <citation type="submission" date="2007-04" db="EMBL/GenBank/DDBJ databases">
        <title>Annotation of Pediculus humanus corporis strain USDA.</title>
        <authorList>
            <person name="Kirkness E."/>
            <person name="Hannick L."/>
            <person name="Hass B."/>
            <person name="Bruggner R."/>
            <person name="Lawson D."/>
            <person name="Bidwell S."/>
            <person name="Joardar V."/>
            <person name="Caler E."/>
            <person name="Walenz B."/>
            <person name="Inman J."/>
            <person name="Schobel S."/>
            <person name="Galinsky K."/>
            <person name="Amedeo P."/>
            <person name="Strausberg R."/>
        </authorList>
    </citation>
    <scope>NUCLEOTIDE SEQUENCE</scope>
    <source>
        <strain evidence="11">USDA</strain>
    </source>
</reference>
<feature type="transmembrane region" description="Helical" evidence="9">
    <location>
        <begin position="290"/>
        <end position="310"/>
    </location>
</feature>
<dbReference type="GO" id="GO:0015629">
    <property type="term" value="C:actin cytoskeleton"/>
    <property type="evidence" value="ECO:0007669"/>
    <property type="project" value="TreeGrafter"/>
</dbReference>
<evidence type="ECO:0000256" key="5">
    <source>
        <dbReference type="ARBA" id="ARBA00022737"/>
    </source>
</evidence>
<dbReference type="GO" id="GO:0030036">
    <property type="term" value="P:actin cytoskeleton organization"/>
    <property type="evidence" value="ECO:0007669"/>
    <property type="project" value="InterPro"/>
</dbReference>
<accession>E0W1R1</accession>
<dbReference type="InterPro" id="IPR001715">
    <property type="entry name" value="CH_dom"/>
</dbReference>
<dbReference type="SMART" id="SM00033">
    <property type="entry name" value="CH"/>
    <property type="match status" value="2"/>
</dbReference>
<reference evidence="11" key="2">
    <citation type="submission" date="2007-04" db="EMBL/GenBank/DDBJ databases">
        <title>The genome of the human body louse.</title>
        <authorList>
            <consortium name="The Human Body Louse Genome Consortium"/>
            <person name="Kirkness E."/>
            <person name="Walenz B."/>
            <person name="Hass B."/>
            <person name="Bruggner R."/>
            <person name="Strausberg R."/>
        </authorList>
    </citation>
    <scope>NUCLEOTIDE SEQUENCE</scope>
    <source>
        <strain evidence="11">USDA</strain>
    </source>
</reference>
<evidence type="ECO:0000256" key="7">
    <source>
        <dbReference type="ARBA" id="ARBA00023203"/>
    </source>
</evidence>
<keyword evidence="7" id="KW-0009">Actin-binding</keyword>
<keyword evidence="4" id="KW-0963">Cytoplasm</keyword>
<dbReference type="KEGG" id="phu:Phum_PHUM581880"/>
<feature type="domain" description="Calponin-homology (CH)" evidence="10">
    <location>
        <begin position="258"/>
        <end position="365"/>
    </location>
</feature>
<keyword evidence="5" id="KW-0677">Repeat</keyword>
<evidence type="ECO:0000259" key="10">
    <source>
        <dbReference type="PROSITE" id="PS50021"/>
    </source>
</evidence>
<dbReference type="FunFam" id="1.10.418.10:FF:000015">
    <property type="entry name" value="Parvin beta"/>
    <property type="match status" value="1"/>
</dbReference>
<evidence type="ECO:0000256" key="2">
    <source>
        <dbReference type="ARBA" id="ARBA00004245"/>
    </source>
</evidence>
<dbReference type="GO" id="GO:0030017">
    <property type="term" value="C:sarcomere"/>
    <property type="evidence" value="ECO:0007669"/>
    <property type="project" value="UniProtKB-SubCell"/>
</dbReference>
<evidence type="ECO:0000256" key="4">
    <source>
        <dbReference type="ARBA" id="ARBA00022490"/>
    </source>
</evidence>
<dbReference type="OMA" id="WSAEMIH"/>
<dbReference type="CDD" id="cd21306">
    <property type="entry name" value="CH_PARVA_B_rpt2"/>
    <property type="match status" value="1"/>
</dbReference>
<dbReference type="GO" id="GO:0034446">
    <property type="term" value="P:substrate adhesion-dependent cell spreading"/>
    <property type="evidence" value="ECO:0007669"/>
    <property type="project" value="TreeGrafter"/>
</dbReference>
<dbReference type="VEuPathDB" id="VectorBase:PHUM581880"/>
<evidence type="ECO:0000256" key="9">
    <source>
        <dbReference type="SAM" id="Phobius"/>
    </source>
</evidence>
<dbReference type="eggNOG" id="KOG3631">
    <property type="taxonomic scope" value="Eukaryota"/>
</dbReference>
<dbReference type="GO" id="GO:0030031">
    <property type="term" value="P:cell projection assembly"/>
    <property type="evidence" value="ECO:0007669"/>
    <property type="project" value="TreeGrafter"/>
</dbReference>
<evidence type="ECO:0000256" key="6">
    <source>
        <dbReference type="ARBA" id="ARBA00022889"/>
    </source>
</evidence>
<dbReference type="InterPro" id="IPR036872">
    <property type="entry name" value="CH_dom_sf"/>
</dbReference>
<protein>
    <submittedName>
        <fullName evidence="11 12">Beta-parvin, putative</fullName>
    </submittedName>
</protein>
<evidence type="ECO:0000313" key="12">
    <source>
        <dbReference type="EnsemblMetazoa" id="PHUM581880-PA"/>
    </source>
</evidence>
<keyword evidence="6" id="KW-0130">Cell adhesion</keyword>
<dbReference type="EMBL" id="AAZO01007084">
    <property type="status" value="NOT_ANNOTATED_CDS"/>
    <property type="molecule type" value="Genomic_DNA"/>
</dbReference>
<dbReference type="STRING" id="121224.E0W1R1"/>
<evidence type="ECO:0000256" key="1">
    <source>
        <dbReference type="ARBA" id="ARBA00004204"/>
    </source>
</evidence>
<evidence type="ECO:0000313" key="13">
    <source>
        <dbReference type="Proteomes" id="UP000009046"/>
    </source>
</evidence>
<dbReference type="GO" id="GO:0005925">
    <property type="term" value="C:focal adhesion"/>
    <property type="evidence" value="ECO:0007669"/>
    <property type="project" value="TreeGrafter"/>
</dbReference>
<dbReference type="InParanoid" id="E0W1R1"/>
<dbReference type="PANTHER" id="PTHR12114:SF4">
    <property type="entry name" value="GH23568P"/>
    <property type="match status" value="1"/>
</dbReference>
<dbReference type="PIRSF" id="PIRSF039131">
    <property type="entry name" value="Parvin"/>
    <property type="match status" value="1"/>
</dbReference>
<proteinExistence type="inferred from homology"/>
<keyword evidence="8" id="KW-0206">Cytoskeleton</keyword>
<organism>
    <name type="scientific">Pediculus humanus subsp. corporis</name>
    <name type="common">Body louse</name>
    <dbReference type="NCBI Taxonomy" id="121224"/>
    <lineage>
        <taxon>Eukaryota</taxon>
        <taxon>Metazoa</taxon>
        <taxon>Ecdysozoa</taxon>
        <taxon>Arthropoda</taxon>
        <taxon>Hexapoda</taxon>
        <taxon>Insecta</taxon>
        <taxon>Pterygota</taxon>
        <taxon>Neoptera</taxon>
        <taxon>Paraneoptera</taxon>
        <taxon>Psocodea</taxon>
        <taxon>Troctomorpha</taxon>
        <taxon>Phthiraptera</taxon>
        <taxon>Anoplura</taxon>
        <taxon>Pediculidae</taxon>
        <taxon>Pediculus</taxon>
    </lineage>
</organism>
<keyword evidence="9" id="KW-1133">Transmembrane helix</keyword>
<dbReference type="CDD" id="cd21304">
    <property type="entry name" value="CH_PARVA_B_rpt1"/>
    <property type="match status" value="1"/>
</dbReference>
<dbReference type="EnsemblMetazoa" id="PHUM581880-RA">
    <property type="protein sequence ID" value="PHUM581880-PA"/>
    <property type="gene ID" value="PHUM581880"/>
</dbReference>
<dbReference type="EMBL" id="DS235873">
    <property type="protein sequence ID" value="EEB19643.1"/>
    <property type="molecule type" value="Genomic_DNA"/>
</dbReference>
<dbReference type="OrthoDB" id="2099265at2759"/>
<dbReference type="InterPro" id="IPR028433">
    <property type="entry name" value="Parvin"/>
</dbReference>
<dbReference type="CTD" id="8232390"/>
<evidence type="ECO:0000256" key="3">
    <source>
        <dbReference type="ARBA" id="ARBA00005666"/>
    </source>
</evidence>
<dbReference type="FunCoup" id="E0W1R1">
    <property type="interactions" value="121"/>
</dbReference>
<comment type="similarity">
    <text evidence="3">Belongs to the parvin family.</text>
</comment>
<keyword evidence="9" id="KW-0812">Transmembrane</keyword>